<dbReference type="GO" id="GO:0000724">
    <property type="term" value="P:double-strand break repair via homologous recombination"/>
    <property type="evidence" value="ECO:0007669"/>
    <property type="project" value="TreeGrafter"/>
</dbReference>
<dbReference type="EMBL" id="CAJNOC010002480">
    <property type="protein sequence ID" value="CAF0935698.1"/>
    <property type="molecule type" value="Genomic_DNA"/>
</dbReference>
<dbReference type="GO" id="GO:0097196">
    <property type="term" value="C:Shu complex"/>
    <property type="evidence" value="ECO:0007669"/>
    <property type="project" value="TreeGrafter"/>
</dbReference>
<dbReference type="GO" id="GO:0003697">
    <property type="term" value="F:single-stranded DNA binding"/>
    <property type="evidence" value="ECO:0007669"/>
    <property type="project" value="TreeGrafter"/>
</dbReference>
<dbReference type="PANTHER" id="PTHR28653">
    <property type="match status" value="1"/>
</dbReference>
<dbReference type="Proteomes" id="UP000663879">
    <property type="component" value="Unassembled WGS sequence"/>
</dbReference>
<dbReference type="PANTHER" id="PTHR28653:SF1">
    <property type="entry name" value="ATPASE SWSAP1"/>
    <property type="match status" value="1"/>
</dbReference>
<name>A0A814C1W7_9BILA</name>
<keyword evidence="2" id="KW-1185">Reference proteome</keyword>
<accession>A0A814C1W7</accession>
<gene>
    <name evidence="1" type="ORF">OXX778_LOCUS13148</name>
</gene>
<proteinExistence type="predicted"/>
<sequence>MFNSILSLIFPIQSIQKLIANEDDKKLLENIETEIFTKSLLFLGDNSLFKTSLLFQSCLSSASSNRSKDAVYICKQELSSLPLFVHNMPKPDSGDLLKQIKFKYLKTSEELIEYFAGIHLNKSAPSIIVIEDIIDYINIQKYEQELDCIRQSMLLSAHIKSAIDFLNLSNDCVCIIGSRQCDEENNRLKQIFDSVCCVKTIDKDILYELNYKNCTNPSREFRLKFENRDSDLCLYNISLSEKTFVEQ</sequence>
<organism evidence="1 2">
    <name type="scientific">Brachionus calyciflorus</name>
    <dbReference type="NCBI Taxonomy" id="104777"/>
    <lineage>
        <taxon>Eukaryota</taxon>
        <taxon>Metazoa</taxon>
        <taxon>Spiralia</taxon>
        <taxon>Gnathifera</taxon>
        <taxon>Rotifera</taxon>
        <taxon>Eurotatoria</taxon>
        <taxon>Monogononta</taxon>
        <taxon>Pseudotrocha</taxon>
        <taxon>Ploima</taxon>
        <taxon>Brachionidae</taxon>
        <taxon>Brachionus</taxon>
    </lineage>
</organism>
<evidence type="ECO:0000313" key="2">
    <source>
        <dbReference type="Proteomes" id="UP000663879"/>
    </source>
</evidence>
<protein>
    <submittedName>
        <fullName evidence="1">Uncharacterized protein</fullName>
    </submittedName>
</protein>
<reference evidence="1" key="1">
    <citation type="submission" date="2021-02" db="EMBL/GenBank/DDBJ databases">
        <authorList>
            <person name="Nowell W R."/>
        </authorList>
    </citation>
    <scope>NUCLEOTIDE SEQUENCE</scope>
    <source>
        <strain evidence="1">Ploen Becks lab</strain>
    </source>
</reference>
<dbReference type="OrthoDB" id="67296at2759"/>
<comment type="caution">
    <text evidence="1">The sequence shown here is derived from an EMBL/GenBank/DDBJ whole genome shotgun (WGS) entry which is preliminary data.</text>
</comment>
<evidence type="ECO:0000313" key="1">
    <source>
        <dbReference type="EMBL" id="CAF0935698.1"/>
    </source>
</evidence>
<dbReference type="AlphaFoldDB" id="A0A814C1W7"/>